<dbReference type="GO" id="GO:0071493">
    <property type="term" value="P:cellular response to UV-B"/>
    <property type="evidence" value="ECO:0007669"/>
    <property type="project" value="Ensembl"/>
</dbReference>
<dbReference type="GO" id="GO:0036120">
    <property type="term" value="P:cellular response to platelet-derived growth factor stimulus"/>
    <property type="evidence" value="ECO:0007669"/>
    <property type="project" value="Ensembl"/>
</dbReference>
<dbReference type="EC" id="3.2.1.35" evidence="19"/>
<evidence type="ECO:0000256" key="4">
    <source>
        <dbReference type="ARBA" id="ARBA00008871"/>
    </source>
</evidence>
<dbReference type="PRINTS" id="PR00846">
    <property type="entry name" value="GLHYDRLASE56"/>
</dbReference>
<dbReference type="GO" id="GO:0030307">
    <property type="term" value="P:positive regulation of cell growth"/>
    <property type="evidence" value="ECO:0007669"/>
    <property type="project" value="Ensembl"/>
</dbReference>
<evidence type="ECO:0000256" key="1">
    <source>
        <dbReference type="ARBA" id="ARBA00000251"/>
    </source>
</evidence>
<sequence length="457" mass="53208">SQTSLQHPQSLYLWEMRPKMVAVTFLLRWACLLSFPMLGRGLVLWDRPFITVWNAPTQECQEKYHVDLNLEVFDVVINRNESFRGREMTIFYSDLLGYYPHYTENGIAVNGGVPQNSSLKDHLWKAQQDIKTIISEPDFQGLAVVDWEKWRPLWIRDWDSMKIYRDKSEYLIQEQHPEWPPKKVAKKAKSKFEQSGRAFFEQTLVLGKTLRPGGFWGFYGFPNCYNYKFKDVGYTGECPQIEKKRNEVLQWLWNQSQALYPSIYLPEALKHTNLTLKFVHHRIQEAFRMVERAGNNNLPVLPYARIAYELTMDFLSQDDLIHTIGESAAQGASGIILWGNKDYSRTKESCLAVKKYVDSHLGHYIVNVTSSTSLCSQVLCSNHGRCVRRDSHPKAFLHLSPASFNIETIKKHCGESCSPLLEQMSKEELAKMAEEFRCRCYDGWEGTQCKRRTSWEE</sequence>
<dbReference type="GO" id="GO:0009615">
    <property type="term" value="P:response to virus"/>
    <property type="evidence" value="ECO:0007669"/>
    <property type="project" value="Ensembl"/>
</dbReference>
<dbReference type="GO" id="GO:0071467">
    <property type="term" value="P:cellular response to pH"/>
    <property type="evidence" value="ECO:0007669"/>
    <property type="project" value="Ensembl"/>
</dbReference>
<dbReference type="GO" id="GO:0060272">
    <property type="term" value="P:embryonic skeletal joint morphogenesis"/>
    <property type="evidence" value="ECO:0007669"/>
    <property type="project" value="Ensembl"/>
</dbReference>
<dbReference type="InterPro" id="IPR017853">
    <property type="entry name" value="GH"/>
</dbReference>
<feature type="disulfide bond" evidence="18">
    <location>
        <begin position="440"/>
        <end position="449"/>
    </location>
</feature>
<dbReference type="GlyCosmos" id="A0A8D0G4H4">
    <property type="glycosylation" value="1 site, No reported glycans"/>
</dbReference>
<dbReference type="SUPFAM" id="SSF51445">
    <property type="entry name" value="(Trans)glycosidases"/>
    <property type="match status" value="1"/>
</dbReference>
<evidence type="ECO:0000313" key="22">
    <source>
        <dbReference type="Ensembl" id="ENSSPUP00000001699.1"/>
    </source>
</evidence>
<reference evidence="22" key="1">
    <citation type="submission" date="2025-08" db="UniProtKB">
        <authorList>
            <consortium name="Ensembl"/>
        </authorList>
    </citation>
    <scope>IDENTIFICATION</scope>
</reference>
<comment type="subcellular location">
    <subcellularLocation>
        <location evidence="2">Lysosome</location>
    </subcellularLocation>
    <subcellularLocation>
        <location evidence="3">Secreted</location>
    </subcellularLocation>
</comment>
<feature type="active site" description="Proton donor" evidence="16">
    <location>
        <position position="148"/>
    </location>
</feature>
<dbReference type="InterPro" id="IPR000742">
    <property type="entry name" value="EGF"/>
</dbReference>
<keyword evidence="20" id="KW-0812">Transmembrane</keyword>
<dbReference type="Ensembl" id="ENSSPUT00000001794.1">
    <property type="protein sequence ID" value="ENSSPUP00000001699.1"/>
    <property type="gene ID" value="ENSSPUG00000001254.1"/>
</dbReference>
<dbReference type="GO" id="GO:0071347">
    <property type="term" value="P:cellular response to interleukin-1"/>
    <property type="evidence" value="ECO:0007669"/>
    <property type="project" value="Ensembl"/>
</dbReference>
<dbReference type="GO" id="GO:1900106">
    <property type="term" value="P:positive regulation of hyaluranon cable assembly"/>
    <property type="evidence" value="ECO:0007669"/>
    <property type="project" value="Ensembl"/>
</dbReference>
<dbReference type="Proteomes" id="UP000694392">
    <property type="component" value="Unplaced"/>
</dbReference>
<keyword evidence="8" id="KW-0732">Signal</keyword>
<dbReference type="FunFam" id="3.20.20.70:FF:000065">
    <property type="entry name" value="Hyaluronidase"/>
    <property type="match status" value="1"/>
</dbReference>
<keyword evidence="11" id="KW-0325">Glycoprotein</keyword>
<comment type="catalytic activity">
    <reaction evidence="1 19">
        <text>Random hydrolysis of (1-&gt;4)-linkages between N-acetyl-beta-D-glucosamine and D-glucuronate residues in hyaluronate.</text>
        <dbReference type="EC" id="3.2.1.35"/>
    </reaction>
</comment>
<dbReference type="GO" id="GO:0036117">
    <property type="term" value="C:hyaluranon cable"/>
    <property type="evidence" value="ECO:0007669"/>
    <property type="project" value="Ensembl"/>
</dbReference>
<keyword evidence="6" id="KW-0964">Secreted</keyword>
<name>A0A8D0G4H4_SPHPU</name>
<dbReference type="GO" id="GO:0030207">
    <property type="term" value="P:chondroitin sulfate proteoglycan catabolic process"/>
    <property type="evidence" value="ECO:0007669"/>
    <property type="project" value="Ensembl"/>
</dbReference>
<keyword evidence="20" id="KW-1133">Transmembrane helix</keyword>
<dbReference type="PANTHER" id="PTHR11769">
    <property type="entry name" value="HYALURONIDASE"/>
    <property type="match status" value="1"/>
</dbReference>
<keyword evidence="9 19" id="KW-0378">Hydrolase</keyword>
<keyword evidence="7" id="KW-0245">EGF-like domain</keyword>
<evidence type="ECO:0000256" key="10">
    <source>
        <dbReference type="ARBA" id="ARBA00023157"/>
    </source>
</evidence>
<dbReference type="InterPro" id="IPR018155">
    <property type="entry name" value="Hyaluronidase"/>
</dbReference>
<dbReference type="GO" id="GO:0046677">
    <property type="term" value="P:response to antibiotic"/>
    <property type="evidence" value="ECO:0007669"/>
    <property type="project" value="Ensembl"/>
</dbReference>
<feature type="disulfide bond" evidence="18">
    <location>
        <begin position="224"/>
        <end position="238"/>
    </location>
</feature>
<feature type="disulfide bond" evidence="18">
    <location>
        <begin position="60"/>
        <end position="350"/>
    </location>
</feature>
<evidence type="ECO:0000256" key="12">
    <source>
        <dbReference type="ARBA" id="ARBA00023228"/>
    </source>
</evidence>
<accession>A0A8D0G4H4</accession>
<evidence type="ECO:0000256" key="6">
    <source>
        <dbReference type="ARBA" id="ARBA00022525"/>
    </source>
</evidence>
<dbReference type="GO" id="GO:0052757">
    <property type="term" value="F:chondroitin hydrolase activity"/>
    <property type="evidence" value="ECO:0007669"/>
    <property type="project" value="Ensembl"/>
</dbReference>
<dbReference type="GO" id="GO:0006954">
    <property type="term" value="P:inflammatory response"/>
    <property type="evidence" value="ECO:0007669"/>
    <property type="project" value="Ensembl"/>
</dbReference>
<dbReference type="GeneTree" id="ENSGT01020000230364"/>
<keyword evidence="13 19" id="KW-0326">Glycosidase</keyword>
<dbReference type="PIRSF" id="PIRSF038193">
    <property type="entry name" value="Hyaluronidase"/>
    <property type="match status" value="1"/>
</dbReference>
<dbReference type="PANTHER" id="PTHR11769:SF23">
    <property type="entry name" value="HYALURONIDASE-1"/>
    <property type="match status" value="1"/>
</dbReference>
<evidence type="ECO:0000256" key="11">
    <source>
        <dbReference type="ARBA" id="ARBA00023180"/>
    </source>
</evidence>
<gene>
    <name evidence="22" type="primary">HYAL1</name>
</gene>
<dbReference type="GO" id="GO:0000302">
    <property type="term" value="P:response to reactive oxygen species"/>
    <property type="evidence" value="ECO:0007669"/>
    <property type="project" value="Ensembl"/>
</dbReference>
<feature type="disulfide bond" evidence="18">
    <location>
        <begin position="375"/>
        <end position="386"/>
    </location>
</feature>
<feature type="disulfide bond" evidence="18">
    <location>
        <begin position="380"/>
        <end position="438"/>
    </location>
</feature>
<reference evidence="22" key="2">
    <citation type="submission" date="2025-09" db="UniProtKB">
        <authorList>
            <consortium name="Ensembl"/>
        </authorList>
    </citation>
    <scope>IDENTIFICATION</scope>
</reference>
<keyword evidence="10 18" id="KW-1015">Disulfide bond</keyword>
<organism evidence="22 23">
    <name type="scientific">Sphenodon punctatus</name>
    <name type="common">Tuatara</name>
    <name type="synonym">Hatteria punctata</name>
    <dbReference type="NCBI Taxonomy" id="8508"/>
    <lineage>
        <taxon>Eukaryota</taxon>
        <taxon>Metazoa</taxon>
        <taxon>Chordata</taxon>
        <taxon>Craniata</taxon>
        <taxon>Vertebrata</taxon>
        <taxon>Euteleostomi</taxon>
        <taxon>Lepidosauria</taxon>
        <taxon>Sphenodontia</taxon>
        <taxon>Sphenodontidae</taxon>
        <taxon>Sphenodon</taxon>
    </lineage>
</organism>
<feature type="glycosylation site" description="N-linked (GlcNAc...) asparagine" evidence="17">
    <location>
        <position position="367"/>
    </location>
</feature>
<comment type="similarity">
    <text evidence="4 15 19">Belongs to the glycosyl hydrolase 56 family.</text>
</comment>
<keyword evidence="12" id="KW-0458">Lysosome</keyword>
<dbReference type="GO" id="GO:0004415">
    <property type="term" value="F:hyalurononglucosaminidase activity"/>
    <property type="evidence" value="ECO:0007669"/>
    <property type="project" value="UniProtKB-UniRule"/>
</dbReference>
<proteinExistence type="inferred from homology"/>
<dbReference type="PROSITE" id="PS01186">
    <property type="entry name" value="EGF_2"/>
    <property type="match status" value="1"/>
</dbReference>
<evidence type="ECO:0000256" key="20">
    <source>
        <dbReference type="SAM" id="Phobius"/>
    </source>
</evidence>
<dbReference type="GO" id="GO:0030308">
    <property type="term" value="P:negative regulation of cell growth"/>
    <property type="evidence" value="ECO:0007669"/>
    <property type="project" value="Ensembl"/>
</dbReference>
<dbReference type="GO" id="GO:0045785">
    <property type="term" value="P:positive regulation of cell adhesion"/>
    <property type="evidence" value="ECO:0007669"/>
    <property type="project" value="Ensembl"/>
</dbReference>
<evidence type="ECO:0000256" key="15">
    <source>
        <dbReference type="PIRNR" id="PIRNR038193"/>
    </source>
</evidence>
<comment type="function">
    <text evidence="14">Snake venom endo-hyaluronidase that degrades hyaluronan to smaller oligosaccharide fragments. In venom, it is not toxic by itself, but increases the diffusion of other venom proteins by degrading the extracellular matrix. In addition, it displays antiedematogenic activity.</text>
</comment>
<evidence type="ECO:0000256" key="8">
    <source>
        <dbReference type="ARBA" id="ARBA00022729"/>
    </source>
</evidence>
<evidence type="ECO:0000313" key="23">
    <source>
        <dbReference type="Proteomes" id="UP000694392"/>
    </source>
</evidence>
<evidence type="ECO:0000256" key="18">
    <source>
        <dbReference type="PIRSR" id="PIRSR038193-3"/>
    </source>
</evidence>
<evidence type="ECO:0000256" key="2">
    <source>
        <dbReference type="ARBA" id="ARBA00004371"/>
    </source>
</evidence>
<evidence type="ECO:0000256" key="3">
    <source>
        <dbReference type="ARBA" id="ARBA00004613"/>
    </source>
</evidence>
<dbReference type="GO" id="GO:0005764">
    <property type="term" value="C:lysosome"/>
    <property type="evidence" value="ECO:0007669"/>
    <property type="project" value="UniProtKB-SubCell"/>
</dbReference>
<dbReference type="GO" id="GO:0045766">
    <property type="term" value="P:positive regulation of angiogenesis"/>
    <property type="evidence" value="ECO:0007669"/>
    <property type="project" value="Ensembl"/>
</dbReference>
<dbReference type="AlphaFoldDB" id="A0A8D0G4H4"/>
<dbReference type="Gene3D" id="3.20.20.70">
    <property type="entry name" value="Aldolase class I"/>
    <property type="match status" value="1"/>
</dbReference>
<protein>
    <recommendedName>
        <fullName evidence="19">Hyaluronidase</fullName>
        <ecNumber evidence="19">3.2.1.35</ecNumber>
    </recommendedName>
</protein>
<evidence type="ECO:0000256" key="9">
    <source>
        <dbReference type="ARBA" id="ARBA00022801"/>
    </source>
</evidence>
<evidence type="ECO:0000256" key="7">
    <source>
        <dbReference type="ARBA" id="ARBA00022536"/>
    </source>
</evidence>
<evidence type="ECO:0000256" key="19">
    <source>
        <dbReference type="RuleBase" id="RU610713"/>
    </source>
</evidence>
<evidence type="ECO:0000256" key="16">
    <source>
        <dbReference type="PIRSR" id="PIRSR038193-1"/>
    </source>
</evidence>
<keyword evidence="20" id="KW-0472">Membrane</keyword>
<dbReference type="GO" id="GO:0031410">
    <property type="term" value="C:cytoplasmic vesicle"/>
    <property type="evidence" value="ECO:0007669"/>
    <property type="project" value="Ensembl"/>
</dbReference>
<dbReference type="GO" id="GO:0044344">
    <property type="term" value="P:cellular response to fibroblast growth factor stimulus"/>
    <property type="evidence" value="ECO:0007669"/>
    <property type="project" value="Ensembl"/>
</dbReference>
<evidence type="ECO:0000256" key="14">
    <source>
        <dbReference type="ARBA" id="ARBA00024881"/>
    </source>
</evidence>
<dbReference type="GO" id="GO:0030214">
    <property type="term" value="P:hyaluronan catabolic process"/>
    <property type="evidence" value="ECO:0007669"/>
    <property type="project" value="Ensembl"/>
</dbReference>
<dbReference type="GO" id="GO:0005975">
    <property type="term" value="P:carbohydrate metabolic process"/>
    <property type="evidence" value="ECO:0007669"/>
    <property type="project" value="UniProtKB-UniRule"/>
</dbReference>
<comment type="subunit">
    <text evidence="5">Monomer.</text>
</comment>
<dbReference type="GO" id="GO:0005615">
    <property type="term" value="C:extracellular space"/>
    <property type="evidence" value="ECO:0007669"/>
    <property type="project" value="Ensembl"/>
</dbReference>
<evidence type="ECO:0000256" key="17">
    <source>
        <dbReference type="PIRSR" id="PIRSR038193-2"/>
    </source>
</evidence>
<keyword evidence="23" id="KW-1185">Reference proteome</keyword>
<dbReference type="Pfam" id="PF01630">
    <property type="entry name" value="Glyco_hydro_56"/>
    <property type="match status" value="1"/>
</dbReference>
<evidence type="ECO:0000259" key="21">
    <source>
        <dbReference type="PROSITE" id="PS01186"/>
    </source>
</evidence>
<dbReference type="GO" id="GO:0051216">
    <property type="term" value="P:cartilage development"/>
    <property type="evidence" value="ECO:0007669"/>
    <property type="project" value="Ensembl"/>
</dbReference>
<dbReference type="InterPro" id="IPR013785">
    <property type="entry name" value="Aldolase_TIM"/>
</dbReference>
<evidence type="ECO:0000256" key="13">
    <source>
        <dbReference type="ARBA" id="ARBA00023295"/>
    </source>
</evidence>
<dbReference type="GO" id="GO:0071356">
    <property type="term" value="P:cellular response to tumor necrosis factor"/>
    <property type="evidence" value="ECO:0007669"/>
    <property type="project" value="Ensembl"/>
</dbReference>
<evidence type="ECO:0000256" key="5">
    <source>
        <dbReference type="ARBA" id="ARBA00011245"/>
    </source>
</evidence>
<feature type="transmembrane region" description="Helical" evidence="20">
    <location>
        <begin position="20"/>
        <end position="38"/>
    </location>
</feature>
<feature type="domain" description="EGF-like" evidence="21">
    <location>
        <begin position="438"/>
        <end position="449"/>
    </location>
</feature>